<sequence length="71" mass="8089">MTQVSTNIRAARDVGRAGLAKRIFLGLSVMRQRRQLVELDDRQLRDIGLTAGQARAEARRSAWDVPQSWLR</sequence>
<reference evidence="2 3" key="1">
    <citation type="submission" date="2015-02" db="EMBL/GenBank/DDBJ databases">
        <title>Genome sequene of Rhodovulum sulfidophilum DSM 2351.</title>
        <authorList>
            <person name="Nagao N."/>
        </authorList>
    </citation>
    <scope>NUCLEOTIDE SEQUENCE [LARGE SCALE GENOMIC DNA]</scope>
    <source>
        <strain evidence="2 3">DSM 2351</strain>
    </source>
</reference>
<gene>
    <name evidence="2" type="ORF">NHU_03181</name>
</gene>
<dbReference type="Pfam" id="PF06568">
    <property type="entry name" value="YjiS-like"/>
    <property type="match status" value="1"/>
</dbReference>
<dbReference type="EMBL" id="AP014800">
    <property type="protein sequence ID" value="BAQ70324.1"/>
    <property type="molecule type" value="Genomic_DNA"/>
</dbReference>
<dbReference type="InterPro" id="IPR009506">
    <property type="entry name" value="YjiS-like"/>
</dbReference>
<feature type="domain" description="YjiS-like" evidence="1">
    <location>
        <begin position="31"/>
        <end position="55"/>
    </location>
</feature>
<proteinExistence type="predicted"/>
<evidence type="ECO:0000313" key="2">
    <source>
        <dbReference type="EMBL" id="BAQ70324.1"/>
    </source>
</evidence>
<evidence type="ECO:0000259" key="1">
    <source>
        <dbReference type="Pfam" id="PF06568"/>
    </source>
</evidence>
<protein>
    <recommendedName>
        <fullName evidence="1">YjiS-like domain-containing protein</fullName>
    </recommendedName>
</protein>
<dbReference type="Proteomes" id="UP000064912">
    <property type="component" value="Chromosome"/>
</dbReference>
<dbReference type="PATRIC" id="fig|35806.4.peg.3270"/>
<dbReference type="eggNOG" id="COG5457">
    <property type="taxonomic scope" value="Bacteria"/>
</dbReference>
<dbReference type="KEGG" id="rsu:NHU_03181"/>
<name>A0A0D6B6H8_RHOSU</name>
<evidence type="ECO:0000313" key="3">
    <source>
        <dbReference type="Proteomes" id="UP000064912"/>
    </source>
</evidence>
<accession>A0A0D6B6H8</accession>
<dbReference type="AlphaFoldDB" id="A0A0D6B6H8"/>
<organism evidence="2 3">
    <name type="scientific">Rhodovulum sulfidophilum</name>
    <name type="common">Rhodobacter sulfidophilus</name>
    <dbReference type="NCBI Taxonomy" id="35806"/>
    <lineage>
        <taxon>Bacteria</taxon>
        <taxon>Pseudomonadati</taxon>
        <taxon>Pseudomonadota</taxon>
        <taxon>Alphaproteobacteria</taxon>
        <taxon>Rhodobacterales</taxon>
        <taxon>Paracoccaceae</taxon>
        <taxon>Rhodovulum</taxon>
    </lineage>
</organism>